<proteinExistence type="predicted"/>
<name>A0AB38D0U5_9MYCO</name>
<evidence type="ECO:0008006" key="3">
    <source>
        <dbReference type="Google" id="ProtNLM"/>
    </source>
</evidence>
<gene>
    <name evidence="1" type="ORF">SAMEA2070301_03087</name>
</gene>
<dbReference type="RefSeq" id="WP_074292888.1">
    <property type="nucleotide sequence ID" value="NZ_FSFF01000001.1"/>
</dbReference>
<comment type="caution">
    <text evidence="1">The sequence shown here is derived from an EMBL/GenBank/DDBJ whole genome shotgun (WGS) entry which is preliminary data.</text>
</comment>
<sequence>MIRRGSLSGKVYRAVHSRDAHGDPIDADGNVTRLEGNDGSIGTVYGLIMGGQAPYSQIDRQESSNTTGQIGIPNKNTIKVQFGDRLVINGVKYKVTSKGMWDYPQLMSGTPPEFHWVTVDATIN</sequence>
<accession>A0AB38D0U5</accession>
<protein>
    <recommendedName>
        <fullName evidence="3">Bacteriophage protein</fullName>
    </recommendedName>
</protein>
<evidence type="ECO:0000313" key="2">
    <source>
        <dbReference type="Proteomes" id="UP000185210"/>
    </source>
</evidence>
<organism evidence="1 2">
    <name type="scientific">Mycobacteroides abscessus subsp. abscessus</name>
    <dbReference type="NCBI Taxonomy" id="1185650"/>
    <lineage>
        <taxon>Bacteria</taxon>
        <taxon>Bacillati</taxon>
        <taxon>Actinomycetota</taxon>
        <taxon>Actinomycetes</taxon>
        <taxon>Mycobacteriales</taxon>
        <taxon>Mycobacteriaceae</taxon>
        <taxon>Mycobacteroides</taxon>
        <taxon>Mycobacteroides abscessus</taxon>
    </lineage>
</organism>
<dbReference type="EMBL" id="FSHM01000004">
    <property type="protein sequence ID" value="SIB16786.1"/>
    <property type="molecule type" value="Genomic_DNA"/>
</dbReference>
<dbReference type="Proteomes" id="UP000185210">
    <property type="component" value="Unassembled WGS sequence"/>
</dbReference>
<dbReference type="AlphaFoldDB" id="A0AB38D0U5"/>
<reference evidence="1 2" key="1">
    <citation type="submission" date="2016-11" db="EMBL/GenBank/DDBJ databases">
        <authorList>
            <consortium name="Pathogen Informatics"/>
        </authorList>
    </citation>
    <scope>NUCLEOTIDE SEQUENCE [LARGE SCALE GENOMIC DNA]</scope>
    <source>
        <strain evidence="1 2">104</strain>
    </source>
</reference>
<evidence type="ECO:0000313" key="1">
    <source>
        <dbReference type="EMBL" id="SIB16786.1"/>
    </source>
</evidence>